<organism evidence="2">
    <name type="scientific">Macaca fascicularis</name>
    <name type="common">Crab-eating macaque</name>
    <name type="synonym">Cynomolgus monkey</name>
    <dbReference type="NCBI Taxonomy" id="9541"/>
    <lineage>
        <taxon>Eukaryota</taxon>
        <taxon>Metazoa</taxon>
        <taxon>Chordata</taxon>
        <taxon>Craniata</taxon>
        <taxon>Vertebrata</taxon>
        <taxon>Euteleostomi</taxon>
        <taxon>Mammalia</taxon>
        <taxon>Eutheria</taxon>
        <taxon>Euarchontoglires</taxon>
        <taxon>Primates</taxon>
        <taxon>Haplorrhini</taxon>
        <taxon>Catarrhini</taxon>
        <taxon>Cercopithecidae</taxon>
        <taxon>Cercopithecinae</taxon>
        <taxon>Macaca</taxon>
    </lineage>
</organism>
<dbReference type="EMBL" id="AB173743">
    <property type="protein sequence ID" value="BAE90805.1"/>
    <property type="molecule type" value="mRNA"/>
</dbReference>
<feature type="chain" id="PRO_5044734976" evidence="1">
    <location>
        <begin position="29"/>
        <end position="69"/>
    </location>
</feature>
<dbReference type="Ensembl" id="ENSMFAT00000097231.1">
    <property type="protein sequence ID" value="ENSMFAP00000053272.1"/>
    <property type="gene ID" value="ENSMFAG00000038278.2"/>
</dbReference>
<evidence type="ECO:0000313" key="2">
    <source>
        <dbReference type="EMBL" id="BAE90805.1"/>
    </source>
</evidence>
<dbReference type="Proteomes" id="UP000233100">
    <property type="component" value="Chromosome 1"/>
</dbReference>
<feature type="signal peptide" evidence="1">
    <location>
        <begin position="1"/>
        <end position="28"/>
    </location>
</feature>
<dbReference type="AlphaFoldDB" id="I7GIZ9"/>
<keyword evidence="1" id="KW-0732">Signal</keyword>
<sequence>MQMGTNCHPWFQVSIRTWFLSLYHLLLSLMHGKLTGWSTSQDPFPLAGSPLLPVQSLLPNQWYWLVVQL</sequence>
<dbReference type="Bgee" id="ENSMFAG00000038278">
    <property type="expression patterns" value="Expressed in colon and 13 other cell types or tissues"/>
</dbReference>
<evidence type="ECO:0000313" key="4">
    <source>
        <dbReference type="Proteomes" id="UP000233100"/>
    </source>
</evidence>
<reference evidence="2" key="1">
    <citation type="journal article" date="2007" name="PLoS Biol.">
        <title>Rate of evolution in brain-expressed genes in humans and other primates.</title>
        <authorList>
            <person name="Wang H.-Y."/>
            <person name="Chien H.-C."/>
            <person name="Osada N."/>
            <person name="Hashimoto K."/>
            <person name="Sugano S."/>
            <person name="Gojobori T."/>
            <person name="Chou C.-K."/>
            <person name="Tsai S.-F."/>
            <person name="Wu C.-I."/>
            <person name="Shen C.-K.J."/>
        </authorList>
    </citation>
    <scope>NUCLEOTIDE SEQUENCE</scope>
</reference>
<reference evidence="3 4" key="2">
    <citation type="submission" date="2013-03" db="EMBL/GenBank/DDBJ databases">
        <authorList>
            <person name="Warren W."/>
            <person name="Wilson R.K."/>
        </authorList>
    </citation>
    <scope>NUCLEOTIDE SEQUENCE</scope>
</reference>
<proteinExistence type="evidence at transcript level"/>
<evidence type="ECO:0000256" key="1">
    <source>
        <dbReference type="SAM" id="SignalP"/>
    </source>
</evidence>
<protein>
    <submittedName>
        <fullName evidence="3">GC-rich promoter binding protein 1 like 1</fullName>
    </submittedName>
    <submittedName>
        <fullName evidence="2">Macaca fascicularis brain cDNA clone: QmoA-10001, similar to human hypothetical protein SP192 (SP192), mRNA, RefSeq: NM_021639.3</fullName>
    </submittedName>
</protein>
<dbReference type="GeneTree" id="ENSGT00420000029753"/>
<accession>I7GIZ9</accession>
<evidence type="ECO:0000313" key="3">
    <source>
        <dbReference type="Ensembl" id="ENSMFAP00000053272.1"/>
    </source>
</evidence>
<reference evidence="3" key="3">
    <citation type="submission" date="2025-05" db="UniProtKB">
        <authorList>
            <consortium name="Ensembl"/>
        </authorList>
    </citation>
    <scope>IDENTIFICATION</scope>
</reference>
<name>I7GIZ9_MACFA</name>
<keyword evidence="4" id="KW-1185">Reference proteome</keyword>
<gene>
    <name evidence="3" type="primary">GPBP1L1</name>
</gene>